<dbReference type="InterPro" id="IPR036412">
    <property type="entry name" value="HAD-like_sf"/>
</dbReference>
<organism evidence="1 2">
    <name type="scientific">bacterium (Candidatus Blackallbacteria) CG17_big_fil_post_rev_8_21_14_2_50_48_46</name>
    <dbReference type="NCBI Taxonomy" id="2014261"/>
    <lineage>
        <taxon>Bacteria</taxon>
        <taxon>Candidatus Blackallbacteria</taxon>
    </lineage>
</organism>
<comment type="caution">
    <text evidence="1">The sequence shown here is derived from an EMBL/GenBank/DDBJ whole genome shotgun (WGS) entry which is preliminary data.</text>
</comment>
<protein>
    <recommendedName>
        <fullName evidence="3">Haloacid dehalogenase-like hydrolase</fullName>
    </recommendedName>
</protein>
<name>A0A2M7GAB3_9BACT</name>
<dbReference type="AlphaFoldDB" id="A0A2M7GAB3"/>
<dbReference type="EMBL" id="PFFQ01000006">
    <property type="protein sequence ID" value="PIW19080.1"/>
    <property type="molecule type" value="Genomic_DNA"/>
</dbReference>
<dbReference type="InterPro" id="IPR023214">
    <property type="entry name" value="HAD_sf"/>
</dbReference>
<reference evidence="1 2" key="1">
    <citation type="submission" date="2017-09" db="EMBL/GenBank/DDBJ databases">
        <title>Depth-based differentiation of microbial function through sediment-hosted aquifers and enrichment of novel symbionts in the deep terrestrial subsurface.</title>
        <authorList>
            <person name="Probst A.J."/>
            <person name="Ladd B."/>
            <person name="Jarett J.K."/>
            <person name="Geller-Mcgrath D.E."/>
            <person name="Sieber C.M."/>
            <person name="Emerson J.B."/>
            <person name="Anantharaman K."/>
            <person name="Thomas B.C."/>
            <person name="Malmstrom R."/>
            <person name="Stieglmeier M."/>
            <person name="Klingl A."/>
            <person name="Woyke T."/>
            <person name="Ryan C.M."/>
            <person name="Banfield J.F."/>
        </authorList>
    </citation>
    <scope>NUCLEOTIDE SEQUENCE [LARGE SCALE GENOMIC DNA]</scope>
    <source>
        <strain evidence="1">CG17_big_fil_post_rev_8_21_14_2_50_48_46</strain>
    </source>
</reference>
<evidence type="ECO:0008006" key="3">
    <source>
        <dbReference type="Google" id="ProtNLM"/>
    </source>
</evidence>
<sequence>MKIGVDFDNTIVCYDALFHTLACEEQKLIPLETPVSKGAVRDALRAVGHEESWIAMQGEVYGARITEATPFEGVKDFFRAAQALGIKLSIVSHKTLHPFRGPQYDLHEAARSWLRFHGFWALEASLLPETSVFLELTKEAKFARIAALNCDYFIDDLPEFLQDPGFPATTVPILFDPANLYGDSSLQRLCSWRDLQAWLNTLDSDSNEGVPHGLS</sequence>
<dbReference type="Gene3D" id="3.40.50.1000">
    <property type="entry name" value="HAD superfamily/HAD-like"/>
    <property type="match status" value="1"/>
</dbReference>
<accession>A0A2M7GAB3</accession>
<dbReference type="SUPFAM" id="SSF56784">
    <property type="entry name" value="HAD-like"/>
    <property type="match status" value="1"/>
</dbReference>
<dbReference type="Proteomes" id="UP000231019">
    <property type="component" value="Unassembled WGS sequence"/>
</dbReference>
<proteinExistence type="predicted"/>
<evidence type="ECO:0000313" key="1">
    <source>
        <dbReference type="EMBL" id="PIW19080.1"/>
    </source>
</evidence>
<gene>
    <name evidence="1" type="ORF">COW36_02920</name>
</gene>
<evidence type="ECO:0000313" key="2">
    <source>
        <dbReference type="Proteomes" id="UP000231019"/>
    </source>
</evidence>